<proteinExistence type="predicted"/>
<feature type="domain" description="Peptidase M61 N-terminal" evidence="2">
    <location>
        <begin position="24"/>
        <end position="189"/>
    </location>
</feature>
<organism evidence="3 4">
    <name type="scientific">Daejeonella rubra</name>
    <dbReference type="NCBI Taxonomy" id="990371"/>
    <lineage>
        <taxon>Bacteria</taxon>
        <taxon>Pseudomonadati</taxon>
        <taxon>Bacteroidota</taxon>
        <taxon>Sphingobacteriia</taxon>
        <taxon>Sphingobacteriales</taxon>
        <taxon>Sphingobacteriaceae</taxon>
        <taxon>Daejeonella</taxon>
    </lineage>
</organism>
<dbReference type="InterPro" id="IPR036034">
    <property type="entry name" value="PDZ_sf"/>
</dbReference>
<dbReference type="SUPFAM" id="SSF55486">
    <property type="entry name" value="Metalloproteases ('zincins'), catalytic domain"/>
    <property type="match status" value="1"/>
</dbReference>
<keyword evidence="3" id="KW-0378">Hydrolase</keyword>
<evidence type="ECO:0000313" key="3">
    <source>
        <dbReference type="EMBL" id="SDM16249.1"/>
    </source>
</evidence>
<dbReference type="InterPro" id="IPR040756">
    <property type="entry name" value="Peptidase_M61_N"/>
</dbReference>
<evidence type="ECO:0000313" key="4">
    <source>
        <dbReference type="Proteomes" id="UP000199226"/>
    </source>
</evidence>
<dbReference type="PIRSF" id="PIRSF016493">
    <property type="entry name" value="Glycyl_aminpptds"/>
    <property type="match status" value="1"/>
</dbReference>
<accession>A0A1G9QZ09</accession>
<dbReference type="Gene3D" id="1.10.390.10">
    <property type="entry name" value="Neutral Protease Domain 2"/>
    <property type="match status" value="1"/>
</dbReference>
<gene>
    <name evidence="3" type="ORF">SAMN05421813_10721</name>
</gene>
<dbReference type="Gene3D" id="2.60.40.3650">
    <property type="match status" value="1"/>
</dbReference>
<dbReference type="STRING" id="990371.SAMN05421813_10721"/>
<dbReference type="OrthoDB" id="9778516at2"/>
<evidence type="ECO:0000259" key="2">
    <source>
        <dbReference type="Pfam" id="PF17899"/>
    </source>
</evidence>
<keyword evidence="3" id="KW-0645">Protease</keyword>
<name>A0A1G9QZ09_9SPHI</name>
<dbReference type="Pfam" id="PF05299">
    <property type="entry name" value="Peptidase_M61"/>
    <property type="match status" value="1"/>
</dbReference>
<sequence length="605" mass="68085">MRTSLFLLVFLFTTLNLSAQKPLEYKISFPNAVHHEAEVELLIPDVPAGPLIFRMSRSSPGRYATHEFGKNVYAVKAFNGKGIELTVMQVEGDVYSVDKHDGNLKISYTVFGNWVDGTYLAIDEIHAHLNMPAAFMWVPVLSGRPIQIKFNDLNKYNWKVATQLKPTVLTDTYTAPDLNYFMDSPVELSDHHLTSWTDRNPDNTEQTIRLSSHAIDNKEVVSNYAKMVERMVKESKAVFGELPRFDHGTYTFLQDVSQDNAGDGMEHRNSTVISDTQNKIAGSEEDLLGTFSHEFFHAWNVERIRPKTLEPFNFSHANMSNELWFAEGFTQYYGNLILKRAGFLSEKQYHGVLSGILNGVLNSPGASSFSAPQMSRRAVFVDAGVSVDRNNYANTFTSYYTYGAFIAMGLDLRLRSEFNLTLDDFMQAVWKKHGKTEIPYSIPDLQNVLGTLTNTMFAEDFFHRYIHGTEKNDYVKLLANAGLELRKAEPGKASIGNLRLNLRPTDGRNIVSAATVKGTAAYEAGIDIGDYISRIGNDDVNGRLDSILSKYKPGQSISVTFEHKGRIKTASLKLQESNILEVVENEKASPEQIKFKNNWLSSKIK</sequence>
<dbReference type="InterPro" id="IPR024191">
    <property type="entry name" value="Peptidase_M61"/>
</dbReference>
<dbReference type="InterPro" id="IPR007963">
    <property type="entry name" value="Peptidase_M61_catalytic"/>
</dbReference>
<dbReference type="Proteomes" id="UP000199226">
    <property type="component" value="Unassembled WGS sequence"/>
</dbReference>
<dbReference type="EMBL" id="FNHH01000007">
    <property type="protein sequence ID" value="SDM16249.1"/>
    <property type="molecule type" value="Genomic_DNA"/>
</dbReference>
<dbReference type="AlphaFoldDB" id="A0A1G9QZ09"/>
<dbReference type="Gene3D" id="2.30.42.10">
    <property type="match status" value="1"/>
</dbReference>
<reference evidence="4" key="1">
    <citation type="submission" date="2016-10" db="EMBL/GenBank/DDBJ databases">
        <authorList>
            <person name="Varghese N."/>
            <person name="Submissions S."/>
        </authorList>
    </citation>
    <scope>NUCLEOTIDE SEQUENCE [LARGE SCALE GENOMIC DNA]</scope>
    <source>
        <strain evidence="4">DSM 24536</strain>
    </source>
</reference>
<feature type="domain" description="Peptidase M61 catalytic" evidence="1">
    <location>
        <begin position="287"/>
        <end position="406"/>
    </location>
</feature>
<keyword evidence="4" id="KW-1185">Reference proteome</keyword>
<dbReference type="Pfam" id="PF17899">
    <property type="entry name" value="Peptidase_M61_N"/>
    <property type="match status" value="1"/>
</dbReference>
<dbReference type="InterPro" id="IPR027268">
    <property type="entry name" value="Peptidase_M4/M1_CTD_sf"/>
</dbReference>
<dbReference type="SUPFAM" id="SSF50156">
    <property type="entry name" value="PDZ domain-like"/>
    <property type="match status" value="1"/>
</dbReference>
<dbReference type="GO" id="GO:0006508">
    <property type="term" value="P:proteolysis"/>
    <property type="evidence" value="ECO:0007669"/>
    <property type="project" value="UniProtKB-KW"/>
</dbReference>
<keyword evidence="3" id="KW-0482">Metalloprotease</keyword>
<evidence type="ECO:0000259" key="1">
    <source>
        <dbReference type="Pfam" id="PF05299"/>
    </source>
</evidence>
<dbReference type="GO" id="GO:0008237">
    <property type="term" value="F:metallopeptidase activity"/>
    <property type="evidence" value="ECO:0007669"/>
    <property type="project" value="UniProtKB-KW"/>
</dbReference>
<protein>
    <submittedName>
        <fullName evidence="3">Predicted metalloprotease, contains C-terminal PDZ domain</fullName>
    </submittedName>
</protein>
<dbReference type="RefSeq" id="WP_090702406.1">
    <property type="nucleotide sequence ID" value="NZ_FNHH01000007.1"/>
</dbReference>